<dbReference type="EC" id="3.5.4.26" evidence="12"/>
<dbReference type="Pfam" id="PF00383">
    <property type="entry name" value="dCMP_cyt_deam_1"/>
    <property type="match status" value="1"/>
</dbReference>
<dbReference type="PROSITE" id="PS51747">
    <property type="entry name" value="CYT_DCMP_DEAMINASES_2"/>
    <property type="match status" value="1"/>
</dbReference>
<dbReference type="InterPro" id="IPR016193">
    <property type="entry name" value="Cytidine_deaminase-like"/>
</dbReference>
<name>A0ABT5LIG4_9GAMM</name>
<comment type="caution">
    <text evidence="14">The sequence shown here is derived from an EMBL/GenBank/DDBJ whole genome shotgun (WGS) entry which is preliminary data.</text>
</comment>
<keyword evidence="9 12" id="KW-0521">NADP</keyword>
<comment type="cofactor">
    <cofactor evidence="12">
        <name>Zn(2+)</name>
        <dbReference type="ChEBI" id="CHEBI:29105"/>
    </cofactor>
    <text evidence="12">Binds 1 zinc ion.</text>
</comment>
<evidence type="ECO:0000256" key="4">
    <source>
        <dbReference type="ARBA" id="ARBA00005259"/>
    </source>
</evidence>
<comment type="similarity">
    <text evidence="5 12">In the C-terminal section; belongs to the HTP reductase family.</text>
</comment>
<dbReference type="InterPro" id="IPR024072">
    <property type="entry name" value="DHFR-like_dom_sf"/>
</dbReference>
<dbReference type="InterPro" id="IPR016192">
    <property type="entry name" value="APOBEC/CMP_deaminase_Zn-bd"/>
</dbReference>
<dbReference type="Gene3D" id="3.40.140.10">
    <property type="entry name" value="Cytidine Deaminase, domain 2"/>
    <property type="match status" value="1"/>
</dbReference>
<comment type="pathway">
    <text evidence="3 12">Cofactor biosynthesis; riboflavin biosynthesis; 5-amino-6-(D-ribitylamino)uracil from GTP: step 3/4.</text>
</comment>
<feature type="domain" description="CMP/dCMP-type deaminase" evidence="13">
    <location>
        <begin position="5"/>
        <end position="127"/>
    </location>
</feature>
<evidence type="ECO:0000256" key="12">
    <source>
        <dbReference type="PIRNR" id="PIRNR006769"/>
    </source>
</evidence>
<dbReference type="InterPro" id="IPR002125">
    <property type="entry name" value="CMP_dCMP_dom"/>
</dbReference>
<dbReference type="SUPFAM" id="SSF53927">
    <property type="entry name" value="Cytidine deaminase-like"/>
    <property type="match status" value="1"/>
</dbReference>
<evidence type="ECO:0000256" key="1">
    <source>
        <dbReference type="ARBA" id="ARBA00002151"/>
    </source>
</evidence>
<dbReference type="Proteomes" id="UP001217178">
    <property type="component" value="Unassembled WGS sequence"/>
</dbReference>
<dbReference type="InterPro" id="IPR011549">
    <property type="entry name" value="RibD_C"/>
</dbReference>
<dbReference type="CDD" id="cd01284">
    <property type="entry name" value="Riboflavin_deaminase-reductase"/>
    <property type="match status" value="1"/>
</dbReference>
<dbReference type="GO" id="GO:0008703">
    <property type="term" value="F:5-amino-6-(5-phosphoribosylamino)uracil reductase activity"/>
    <property type="evidence" value="ECO:0007669"/>
    <property type="project" value="UniProtKB-EC"/>
</dbReference>
<evidence type="ECO:0000313" key="14">
    <source>
        <dbReference type="EMBL" id="MDC9590251.1"/>
    </source>
</evidence>
<dbReference type="EMBL" id="JAQRFI010000031">
    <property type="protein sequence ID" value="MDC9590251.1"/>
    <property type="molecule type" value="Genomic_DNA"/>
</dbReference>
<keyword evidence="11" id="KW-0511">Multifunctional enzyme</keyword>
<evidence type="ECO:0000256" key="8">
    <source>
        <dbReference type="ARBA" id="ARBA00022833"/>
    </source>
</evidence>
<keyword evidence="15" id="KW-1185">Reference proteome</keyword>
<comment type="catalytic activity">
    <reaction evidence="12">
        <text>5-amino-6-(5-phospho-D-ribitylamino)uracil + NADP(+) = 5-amino-6-(5-phospho-D-ribosylamino)uracil + NADPH + H(+)</text>
        <dbReference type="Rhea" id="RHEA:17845"/>
        <dbReference type="ChEBI" id="CHEBI:15378"/>
        <dbReference type="ChEBI" id="CHEBI:57783"/>
        <dbReference type="ChEBI" id="CHEBI:58349"/>
        <dbReference type="ChEBI" id="CHEBI:58421"/>
        <dbReference type="ChEBI" id="CHEBI:58453"/>
        <dbReference type="EC" id="1.1.1.193"/>
    </reaction>
</comment>
<comment type="similarity">
    <text evidence="4 12">In the N-terminal section; belongs to the cytidine and deoxycytidylate deaminase family.</text>
</comment>
<keyword evidence="10 12" id="KW-0560">Oxidoreductase</keyword>
<keyword evidence="6 12" id="KW-0686">Riboflavin biosynthesis</keyword>
<dbReference type="NCBIfam" id="TIGR00227">
    <property type="entry name" value="ribD_Cterm"/>
    <property type="match status" value="1"/>
</dbReference>
<evidence type="ECO:0000256" key="9">
    <source>
        <dbReference type="ARBA" id="ARBA00022857"/>
    </source>
</evidence>
<dbReference type="SUPFAM" id="SSF53597">
    <property type="entry name" value="Dihydrofolate reductase-like"/>
    <property type="match status" value="1"/>
</dbReference>
<evidence type="ECO:0000313" key="15">
    <source>
        <dbReference type="Proteomes" id="UP001217178"/>
    </source>
</evidence>
<keyword evidence="7 12" id="KW-0479">Metal-binding</keyword>
<evidence type="ECO:0000256" key="5">
    <source>
        <dbReference type="ARBA" id="ARBA00007417"/>
    </source>
</evidence>
<keyword evidence="8 12" id="KW-0862">Zinc</keyword>
<gene>
    <name evidence="14" type="primary">ribD</name>
    <name evidence="14" type="ORF">PSI23_13360</name>
</gene>
<evidence type="ECO:0000256" key="6">
    <source>
        <dbReference type="ARBA" id="ARBA00022619"/>
    </source>
</evidence>
<reference evidence="14 15" key="1">
    <citation type="submission" date="2023-02" db="EMBL/GenBank/DDBJ databases">
        <title>Entomopathogenic bacteria.</title>
        <authorList>
            <person name="Machado R.A."/>
        </authorList>
    </citation>
    <scope>NUCLEOTIDE SEQUENCE [LARGE SCALE GENOMIC DNA]</scope>
    <source>
        <strain evidence="14 15">XENO-10</strain>
    </source>
</reference>
<proteinExistence type="inferred from homology"/>
<dbReference type="PANTHER" id="PTHR38011">
    <property type="entry name" value="DIHYDROFOLATE REDUCTASE FAMILY PROTEIN (AFU_ORTHOLOGUE AFUA_8G06820)"/>
    <property type="match status" value="1"/>
</dbReference>
<dbReference type="PROSITE" id="PS00903">
    <property type="entry name" value="CYT_DCMP_DEAMINASES_1"/>
    <property type="match status" value="1"/>
</dbReference>
<dbReference type="Gene3D" id="3.40.430.10">
    <property type="entry name" value="Dihydrofolate Reductase, subunit A"/>
    <property type="match status" value="1"/>
</dbReference>
<protein>
    <recommendedName>
        <fullName evidence="12">Riboflavin biosynthesis protein RibD</fullName>
    </recommendedName>
    <domain>
        <recommendedName>
            <fullName evidence="12">Diaminohydroxyphosphoribosylaminopyrimidine deaminase</fullName>
            <shortName evidence="12">DRAP deaminase</shortName>
            <ecNumber evidence="12">3.5.4.26</ecNumber>
        </recommendedName>
        <alternativeName>
            <fullName evidence="12">Riboflavin-specific deaminase</fullName>
        </alternativeName>
    </domain>
    <domain>
        <recommendedName>
            <fullName evidence="12">5-amino-6-(5-phosphoribosylamino)uracil reductase</fullName>
            <ecNumber evidence="12">1.1.1.193</ecNumber>
        </recommendedName>
        <alternativeName>
            <fullName evidence="12">HTP reductase</fullName>
        </alternativeName>
    </domain>
</protein>
<organism evidence="14 15">
    <name type="scientific">Xenorhabdus yunnanensis</name>
    <dbReference type="NCBI Taxonomy" id="3025878"/>
    <lineage>
        <taxon>Bacteria</taxon>
        <taxon>Pseudomonadati</taxon>
        <taxon>Pseudomonadota</taxon>
        <taxon>Gammaproteobacteria</taxon>
        <taxon>Enterobacterales</taxon>
        <taxon>Morganellaceae</taxon>
        <taxon>Xenorhabdus</taxon>
    </lineage>
</organism>
<accession>A0ABT5LIG4</accession>
<comment type="catalytic activity">
    <reaction evidence="12">
        <text>2,5-diamino-6-hydroxy-4-(5-phosphoribosylamino)-pyrimidine + H2O + H(+) = 5-amino-6-(5-phospho-D-ribosylamino)uracil + NH4(+)</text>
        <dbReference type="Rhea" id="RHEA:21868"/>
        <dbReference type="ChEBI" id="CHEBI:15377"/>
        <dbReference type="ChEBI" id="CHEBI:15378"/>
        <dbReference type="ChEBI" id="CHEBI:28938"/>
        <dbReference type="ChEBI" id="CHEBI:58453"/>
        <dbReference type="ChEBI" id="CHEBI:58614"/>
        <dbReference type="EC" id="3.5.4.26"/>
    </reaction>
</comment>
<evidence type="ECO:0000256" key="11">
    <source>
        <dbReference type="ARBA" id="ARBA00023268"/>
    </source>
</evidence>
<comment type="function">
    <text evidence="1 12">Converts 2,5-diamino-6-(ribosylamino)-4(3h)-pyrimidinone 5'-phosphate into 5-amino-6-(ribosylamino)-2,4(1h,3h)-pyrimidinedione 5'-phosphate.</text>
</comment>
<dbReference type="EC" id="1.1.1.193" evidence="12"/>
<evidence type="ECO:0000256" key="10">
    <source>
        <dbReference type="ARBA" id="ARBA00023002"/>
    </source>
</evidence>
<dbReference type="NCBIfam" id="TIGR00326">
    <property type="entry name" value="eubact_ribD"/>
    <property type="match status" value="1"/>
</dbReference>
<dbReference type="RefSeq" id="WP_273555553.1">
    <property type="nucleotide sequence ID" value="NZ_JAQRFI010000031.1"/>
</dbReference>
<comment type="pathway">
    <text evidence="2 12">Cofactor biosynthesis; riboflavin biosynthesis; 5-amino-6-(D-ribitylamino)uracil from GTP: step 2/4.</text>
</comment>
<dbReference type="GO" id="GO:0008835">
    <property type="term" value="F:diaminohydroxyphosphoribosylaminopyrimidine deaminase activity"/>
    <property type="evidence" value="ECO:0007669"/>
    <property type="project" value="UniProtKB-EC"/>
</dbReference>
<evidence type="ECO:0000256" key="3">
    <source>
        <dbReference type="ARBA" id="ARBA00004910"/>
    </source>
</evidence>
<sequence>MSNTLSDELYMRRALELAEKGRYTAHPNPKVGCILVLENTIIGEGWHVRVGTPHAEINALHQAGTQANGSTAYVTLEPCAHHGRTPPCCDALINAGVSRVVIASEDPYPQVNGKGIERLRKAGINVEVGLLRKEAEELNCGFLSRVRRGRPWVRAKIGMSLDGRTTLADGNSKWITSAKSREDVHKWRLSSCAILTGIGTVLADDPQLTARISNDMNLAPLRIILDSYLRIPHKAKVLDKMAETLIVHRPDAQEIKLPPHVNRISIDTCNNQINLKMLLEELGNRGLNDIFVEAGPILTGSLLKERLIDELLVYVSPRLLGDQARPMMAYIYPESLEISPFFRLIEHIQVDTDIRLRFRPII</sequence>
<keyword evidence="12 14" id="KW-0378">Hydrolase</keyword>
<dbReference type="Pfam" id="PF01872">
    <property type="entry name" value="RibD_C"/>
    <property type="match status" value="1"/>
</dbReference>
<evidence type="ECO:0000259" key="13">
    <source>
        <dbReference type="PROSITE" id="PS51747"/>
    </source>
</evidence>
<evidence type="ECO:0000256" key="2">
    <source>
        <dbReference type="ARBA" id="ARBA00004882"/>
    </source>
</evidence>
<evidence type="ECO:0000256" key="7">
    <source>
        <dbReference type="ARBA" id="ARBA00022723"/>
    </source>
</evidence>
<dbReference type="InterPro" id="IPR050765">
    <property type="entry name" value="Riboflavin_Biosynth_HTPR"/>
</dbReference>
<dbReference type="PIRSF" id="PIRSF006769">
    <property type="entry name" value="RibD"/>
    <property type="match status" value="1"/>
</dbReference>
<dbReference type="InterPro" id="IPR004794">
    <property type="entry name" value="Eubact_RibD"/>
</dbReference>
<dbReference type="InterPro" id="IPR002734">
    <property type="entry name" value="RibDG_C"/>
</dbReference>
<dbReference type="PANTHER" id="PTHR38011:SF7">
    <property type="entry name" value="2,5-DIAMINO-6-RIBOSYLAMINO-4(3H)-PYRIMIDINONE 5'-PHOSPHATE REDUCTASE"/>
    <property type="match status" value="1"/>
</dbReference>